<dbReference type="AlphaFoldDB" id="A0A2Z6NDI2"/>
<dbReference type="Proteomes" id="UP000242715">
    <property type="component" value="Unassembled WGS sequence"/>
</dbReference>
<sequence>MELRWDWGNPNFMGLGSGMAKSAPAPPRPAPLPCLVWLTTKELILCDKHQSMQDANLDYIKKKRRF</sequence>
<gene>
    <name evidence="1" type="ORF">TSUD_29540</name>
</gene>
<organism evidence="1 2">
    <name type="scientific">Trifolium subterraneum</name>
    <name type="common">Subterranean clover</name>
    <dbReference type="NCBI Taxonomy" id="3900"/>
    <lineage>
        <taxon>Eukaryota</taxon>
        <taxon>Viridiplantae</taxon>
        <taxon>Streptophyta</taxon>
        <taxon>Embryophyta</taxon>
        <taxon>Tracheophyta</taxon>
        <taxon>Spermatophyta</taxon>
        <taxon>Magnoliopsida</taxon>
        <taxon>eudicotyledons</taxon>
        <taxon>Gunneridae</taxon>
        <taxon>Pentapetalae</taxon>
        <taxon>rosids</taxon>
        <taxon>fabids</taxon>
        <taxon>Fabales</taxon>
        <taxon>Fabaceae</taxon>
        <taxon>Papilionoideae</taxon>
        <taxon>50 kb inversion clade</taxon>
        <taxon>NPAAA clade</taxon>
        <taxon>Hologalegina</taxon>
        <taxon>IRL clade</taxon>
        <taxon>Trifolieae</taxon>
        <taxon>Trifolium</taxon>
    </lineage>
</organism>
<protein>
    <submittedName>
        <fullName evidence="1">Uncharacterized protein</fullName>
    </submittedName>
</protein>
<keyword evidence="2" id="KW-1185">Reference proteome</keyword>
<reference evidence="2" key="1">
    <citation type="journal article" date="2017" name="Front. Plant Sci.">
        <title>Climate Clever Clovers: New Paradigm to Reduce the Environmental Footprint of Ruminants by Breeding Low Methanogenic Forages Utilizing Haplotype Variation.</title>
        <authorList>
            <person name="Kaur P."/>
            <person name="Appels R."/>
            <person name="Bayer P.E."/>
            <person name="Keeble-Gagnere G."/>
            <person name="Wang J."/>
            <person name="Hirakawa H."/>
            <person name="Shirasawa K."/>
            <person name="Vercoe P."/>
            <person name="Stefanova K."/>
            <person name="Durmic Z."/>
            <person name="Nichols P."/>
            <person name="Revell C."/>
            <person name="Isobe S.N."/>
            <person name="Edwards D."/>
            <person name="Erskine W."/>
        </authorList>
    </citation>
    <scope>NUCLEOTIDE SEQUENCE [LARGE SCALE GENOMIC DNA]</scope>
    <source>
        <strain evidence="2">cv. Daliak</strain>
    </source>
</reference>
<name>A0A2Z6NDI2_TRISU</name>
<evidence type="ECO:0000313" key="1">
    <source>
        <dbReference type="EMBL" id="GAU34712.1"/>
    </source>
</evidence>
<proteinExistence type="predicted"/>
<dbReference type="EMBL" id="DF973564">
    <property type="protein sequence ID" value="GAU34712.1"/>
    <property type="molecule type" value="Genomic_DNA"/>
</dbReference>
<accession>A0A2Z6NDI2</accession>
<evidence type="ECO:0000313" key="2">
    <source>
        <dbReference type="Proteomes" id="UP000242715"/>
    </source>
</evidence>